<name>A0AAU7NZS7_9GAMM</name>
<sequence length="273" mass="27194">MSTPSQKSSMTTIAGKTAYESSVISRAVGRAGKNPHLKGHIHEILAKDAKNVRNLLNGSQTELTKSTTAKTVDLVTKNGGKVVERLQLKDTLSKAGVDKTVKQVLNGQYRSTQLVGTEETTKLANQALEKAGAAKRMTSSGVSSKTTNTLAQRAGASGSGTLGNAVLQSAKSGGALGAGIGVGIELTSGIVGLANGDRDFEDVALSTAKAGAKGYATGAAAAAAVTASGPAIAATSTAVASIGAASAVTIAAPVVVAVGVGWAVSSLWDSIFD</sequence>
<protein>
    <submittedName>
        <fullName evidence="1">Uncharacterized protein</fullName>
    </submittedName>
</protein>
<organism evidence="1 2">
    <name type="scientific">Methylomarinum roseum</name>
    <dbReference type="NCBI Taxonomy" id="3067653"/>
    <lineage>
        <taxon>Bacteria</taxon>
        <taxon>Pseudomonadati</taxon>
        <taxon>Pseudomonadota</taxon>
        <taxon>Gammaproteobacteria</taxon>
        <taxon>Methylococcales</taxon>
        <taxon>Methylococcaceae</taxon>
        <taxon>Methylomarinum</taxon>
    </lineage>
</organism>
<evidence type="ECO:0000313" key="2">
    <source>
        <dbReference type="Proteomes" id="UP001225378"/>
    </source>
</evidence>
<dbReference type="EMBL" id="CP157743">
    <property type="protein sequence ID" value="XBS22439.1"/>
    <property type="molecule type" value="Genomic_DNA"/>
</dbReference>
<dbReference type="KEGG" id="mech:Q9L42_010005"/>
<keyword evidence="2" id="KW-1185">Reference proteome</keyword>
<gene>
    <name evidence="1" type="ORF">Q9L42_010005</name>
</gene>
<dbReference type="Proteomes" id="UP001225378">
    <property type="component" value="Chromosome"/>
</dbReference>
<dbReference type="RefSeq" id="WP_305908577.1">
    <property type="nucleotide sequence ID" value="NZ_CP157743.1"/>
</dbReference>
<proteinExistence type="predicted"/>
<dbReference type="AlphaFoldDB" id="A0AAU7NZS7"/>
<evidence type="ECO:0000313" key="1">
    <source>
        <dbReference type="EMBL" id="XBS22439.1"/>
    </source>
</evidence>
<accession>A0AAU7NZS7</accession>
<reference evidence="1 2" key="1">
    <citation type="journal article" date="2024" name="Microbiology">
        <title>Methylomarinum rosea sp. nov., a novel halophilic methanotrophic bacterium from the hypersaline Lake Elton.</title>
        <authorList>
            <person name="Suleimanov R.Z."/>
            <person name="Oshkin I.Y."/>
            <person name="Danilova O.V."/>
            <person name="Suzina N.E."/>
            <person name="Dedysh S.N."/>
        </authorList>
    </citation>
    <scope>NUCLEOTIDE SEQUENCE [LARGE SCALE GENOMIC DNA]</scope>
    <source>
        <strain evidence="1 2">Ch1-1</strain>
    </source>
</reference>